<evidence type="ECO:0000256" key="1">
    <source>
        <dbReference type="ARBA" id="ARBA00005869"/>
    </source>
</evidence>
<keyword evidence="8" id="KW-1185">Reference proteome</keyword>
<keyword evidence="5" id="KW-0285">Flavoprotein</keyword>
<evidence type="ECO:0000259" key="6">
    <source>
        <dbReference type="Pfam" id="PF01619"/>
    </source>
</evidence>
<dbReference type="SUPFAM" id="SSF51730">
    <property type="entry name" value="FAD-linked oxidoreductase"/>
    <property type="match status" value="1"/>
</dbReference>
<evidence type="ECO:0000256" key="3">
    <source>
        <dbReference type="ARBA" id="ARBA00023002"/>
    </source>
</evidence>
<organism evidence="7 8">
    <name type="scientific">Crucibulum laeve</name>
    <dbReference type="NCBI Taxonomy" id="68775"/>
    <lineage>
        <taxon>Eukaryota</taxon>
        <taxon>Fungi</taxon>
        <taxon>Dikarya</taxon>
        <taxon>Basidiomycota</taxon>
        <taxon>Agaricomycotina</taxon>
        <taxon>Agaricomycetes</taxon>
        <taxon>Agaricomycetidae</taxon>
        <taxon>Agaricales</taxon>
        <taxon>Agaricineae</taxon>
        <taxon>Nidulariaceae</taxon>
        <taxon>Crucibulum</taxon>
    </lineage>
</organism>
<dbReference type="GO" id="GO:0010133">
    <property type="term" value="P:L-proline catabolic process to L-glutamate"/>
    <property type="evidence" value="ECO:0007669"/>
    <property type="project" value="TreeGrafter"/>
</dbReference>
<dbReference type="OrthoDB" id="5464at2759"/>
<dbReference type="PANTHER" id="PTHR13914">
    <property type="entry name" value="PROLINE OXIDASE"/>
    <property type="match status" value="1"/>
</dbReference>
<dbReference type="GO" id="GO:0005739">
    <property type="term" value="C:mitochondrion"/>
    <property type="evidence" value="ECO:0007669"/>
    <property type="project" value="TreeGrafter"/>
</dbReference>
<gene>
    <name evidence="7" type="ORF">BDQ12DRAFT_97380</name>
</gene>
<dbReference type="AlphaFoldDB" id="A0A5C3M0H3"/>
<name>A0A5C3M0H3_9AGAR</name>
<dbReference type="InterPro" id="IPR029041">
    <property type="entry name" value="FAD-linked_oxidoreductase-like"/>
</dbReference>
<comment type="cofactor">
    <cofactor evidence="5">
        <name>FAD</name>
        <dbReference type="ChEBI" id="CHEBI:57692"/>
    </cofactor>
</comment>
<dbReference type="GO" id="GO:0071949">
    <property type="term" value="F:FAD binding"/>
    <property type="evidence" value="ECO:0007669"/>
    <property type="project" value="TreeGrafter"/>
</dbReference>
<dbReference type="EMBL" id="ML213602">
    <property type="protein sequence ID" value="TFK38690.1"/>
    <property type="molecule type" value="Genomic_DNA"/>
</dbReference>
<dbReference type="GO" id="GO:0004657">
    <property type="term" value="F:proline dehydrogenase activity"/>
    <property type="evidence" value="ECO:0007669"/>
    <property type="project" value="UniProtKB-EC"/>
</dbReference>
<evidence type="ECO:0000256" key="2">
    <source>
        <dbReference type="ARBA" id="ARBA00012695"/>
    </source>
</evidence>
<protein>
    <recommendedName>
        <fullName evidence="2 5">Proline dehydrogenase</fullName>
        <ecNumber evidence="2 5">1.5.5.2</ecNumber>
    </recommendedName>
</protein>
<dbReference type="Pfam" id="PF01619">
    <property type="entry name" value="Pro_dh"/>
    <property type="match status" value="1"/>
</dbReference>
<comment type="similarity">
    <text evidence="1 5">Belongs to the proline oxidase family.</text>
</comment>
<proteinExistence type="inferred from homology"/>
<evidence type="ECO:0000256" key="4">
    <source>
        <dbReference type="ARBA" id="ARBA00023062"/>
    </source>
</evidence>
<dbReference type="InterPro" id="IPR002872">
    <property type="entry name" value="Proline_DH_dom"/>
</dbReference>
<dbReference type="Proteomes" id="UP000308652">
    <property type="component" value="Unassembled WGS sequence"/>
</dbReference>
<keyword evidence="3 5" id="KW-0560">Oxidoreductase</keyword>
<dbReference type="Gene3D" id="3.20.20.220">
    <property type="match status" value="1"/>
</dbReference>
<dbReference type="EC" id="1.5.5.2" evidence="2 5"/>
<dbReference type="InterPro" id="IPR015659">
    <property type="entry name" value="Proline_oxidase"/>
</dbReference>
<dbReference type="STRING" id="68775.A0A5C3M0H3"/>
<feature type="domain" description="Proline dehydrogenase" evidence="6">
    <location>
        <begin position="231"/>
        <end position="574"/>
    </location>
</feature>
<reference evidence="7 8" key="1">
    <citation type="journal article" date="2019" name="Nat. Ecol. Evol.">
        <title>Megaphylogeny resolves global patterns of mushroom evolution.</title>
        <authorList>
            <person name="Varga T."/>
            <person name="Krizsan K."/>
            <person name="Foldi C."/>
            <person name="Dima B."/>
            <person name="Sanchez-Garcia M."/>
            <person name="Sanchez-Ramirez S."/>
            <person name="Szollosi G.J."/>
            <person name="Szarkandi J.G."/>
            <person name="Papp V."/>
            <person name="Albert L."/>
            <person name="Andreopoulos W."/>
            <person name="Angelini C."/>
            <person name="Antonin V."/>
            <person name="Barry K.W."/>
            <person name="Bougher N.L."/>
            <person name="Buchanan P."/>
            <person name="Buyck B."/>
            <person name="Bense V."/>
            <person name="Catcheside P."/>
            <person name="Chovatia M."/>
            <person name="Cooper J."/>
            <person name="Damon W."/>
            <person name="Desjardin D."/>
            <person name="Finy P."/>
            <person name="Geml J."/>
            <person name="Haridas S."/>
            <person name="Hughes K."/>
            <person name="Justo A."/>
            <person name="Karasinski D."/>
            <person name="Kautmanova I."/>
            <person name="Kiss B."/>
            <person name="Kocsube S."/>
            <person name="Kotiranta H."/>
            <person name="LaButti K.M."/>
            <person name="Lechner B.E."/>
            <person name="Liimatainen K."/>
            <person name="Lipzen A."/>
            <person name="Lukacs Z."/>
            <person name="Mihaltcheva S."/>
            <person name="Morgado L.N."/>
            <person name="Niskanen T."/>
            <person name="Noordeloos M.E."/>
            <person name="Ohm R.A."/>
            <person name="Ortiz-Santana B."/>
            <person name="Ovrebo C."/>
            <person name="Racz N."/>
            <person name="Riley R."/>
            <person name="Savchenko A."/>
            <person name="Shiryaev A."/>
            <person name="Soop K."/>
            <person name="Spirin V."/>
            <person name="Szebenyi C."/>
            <person name="Tomsovsky M."/>
            <person name="Tulloss R.E."/>
            <person name="Uehling J."/>
            <person name="Grigoriev I.V."/>
            <person name="Vagvolgyi C."/>
            <person name="Papp T."/>
            <person name="Martin F.M."/>
            <person name="Miettinen O."/>
            <person name="Hibbett D.S."/>
            <person name="Nagy L.G."/>
        </authorList>
    </citation>
    <scope>NUCLEOTIDE SEQUENCE [LARGE SCALE GENOMIC DNA]</scope>
    <source>
        <strain evidence="7 8">CBS 166.37</strain>
    </source>
</reference>
<comment type="catalytic activity">
    <reaction evidence="5">
        <text>L-proline + a quinone = (S)-1-pyrroline-5-carboxylate + a quinol + H(+)</text>
        <dbReference type="Rhea" id="RHEA:23784"/>
        <dbReference type="ChEBI" id="CHEBI:15378"/>
        <dbReference type="ChEBI" id="CHEBI:17388"/>
        <dbReference type="ChEBI" id="CHEBI:24646"/>
        <dbReference type="ChEBI" id="CHEBI:60039"/>
        <dbReference type="ChEBI" id="CHEBI:132124"/>
        <dbReference type="EC" id="1.5.5.2"/>
    </reaction>
</comment>
<accession>A0A5C3M0H3</accession>
<evidence type="ECO:0000313" key="7">
    <source>
        <dbReference type="EMBL" id="TFK38690.1"/>
    </source>
</evidence>
<evidence type="ECO:0000313" key="8">
    <source>
        <dbReference type="Proteomes" id="UP000308652"/>
    </source>
</evidence>
<comment type="function">
    <text evidence="5">Converts proline to delta-1-pyrroline-5-carboxylate.</text>
</comment>
<sequence length="598" mass="66153">MLRAAAPNLKFIARKAGIKATGPRRWARYSTNAHVSRPGITIRTASLSATALLSVSLGLGAYRVYADYEEEATAPRPSLKTLVRSYFVFSMCSVPRLVDASPKILEVLSSIPGIKQLTEAFVRVTFFDHFVGGDTAQGCLPLLRSFRSQNKGALFAYSVEVDENEANTVGISKVHSINELPHKKIVEEMIRCIDVAADFEDEIGAGAKGCRTWVAIKITALIPNAHSLIKLSSHIIKTRPPSETSVPFPGCPQSTDLDVLYSPDSAPELDKGDIDSLLDLHADLVKICIRAQERGVKIIIDAEYSWYQPALDALTLALMRQFNQLSDSSSEASPVQPLIYGTYQAYLRRTPQHLQLALEDARANHYALGIKLVRGAYHPHELAAYLAAASYPRKPSPSISPDAVPPVWEHKEDTDARYNECVEFLIRSASKDIELRKKEYTKYARKGWFGNWLWGTVSAESSDSQVPERTIQNNNVPGVGILFGTHNWKSCSLILDELVKNKLAIQEGDVVVVGDEGAERVTVGQLYGMSDDLTDSMVQRTKSTSPFVIKYVPYGALSEVMPYLSRRAIENKSILGDGGAIKERKRAGDEIWKRIKPF</sequence>
<keyword evidence="5" id="KW-0274">FAD</keyword>
<dbReference type="PANTHER" id="PTHR13914:SF0">
    <property type="entry name" value="PROLINE DEHYDROGENASE 1, MITOCHONDRIAL"/>
    <property type="match status" value="1"/>
</dbReference>
<keyword evidence="4 5" id="KW-0642">Proline metabolism</keyword>
<evidence type="ECO:0000256" key="5">
    <source>
        <dbReference type="RuleBase" id="RU364054"/>
    </source>
</evidence>